<protein>
    <recommendedName>
        <fullName evidence="2">J domain-containing protein</fullName>
    </recommendedName>
</protein>
<name>A0A9D4Z1Y2_CHLVU</name>
<evidence type="ECO:0000313" key="4">
    <source>
        <dbReference type="Proteomes" id="UP001055712"/>
    </source>
</evidence>
<dbReference type="Pfam" id="PF00226">
    <property type="entry name" value="DnaJ"/>
    <property type="match status" value="1"/>
</dbReference>
<dbReference type="CDD" id="cd06257">
    <property type="entry name" value="DnaJ"/>
    <property type="match status" value="1"/>
</dbReference>
<sequence>MVQIEGKTLYEALGVTKDANQADIRKAYMKLALQLHPDKNPGDEGASAKFQTLQKVYSILSDADKRKVYDQTGSVEDSEELAGQQFNDLYNYYRSMFAKVTDHDLELFHDSYHGSEEERGELLRYYEQHKGDMRKVFEWVMCSNEAADSHRFMDLLAAAIEAKEVPSFPKYTSWAKKVAKKPRPTAATAAAAAGKGKRKQTQQEDAETALVAQIRSRQQGGRLAVAPSGVLGRLMAEVESGMPSEEEFQAAGRRLQQKKGGSSKQKAATPASAAAGSKRAKK</sequence>
<feature type="region of interest" description="Disordered" evidence="1">
    <location>
        <begin position="182"/>
        <end position="208"/>
    </location>
</feature>
<dbReference type="InterPro" id="IPR018253">
    <property type="entry name" value="DnaJ_domain_CS"/>
</dbReference>
<dbReference type="Pfam" id="PF23302">
    <property type="entry name" value="HTH_DNAJC9"/>
    <property type="match status" value="1"/>
</dbReference>
<dbReference type="PROSITE" id="PS50076">
    <property type="entry name" value="DNAJ_2"/>
    <property type="match status" value="1"/>
</dbReference>
<dbReference type="InterPro" id="IPR036869">
    <property type="entry name" value="J_dom_sf"/>
</dbReference>
<proteinExistence type="predicted"/>
<evidence type="ECO:0000256" key="1">
    <source>
        <dbReference type="SAM" id="MobiDB-lite"/>
    </source>
</evidence>
<gene>
    <name evidence="3" type="ORF">D9Q98_000568</name>
</gene>
<accession>A0A9D4Z1Y2</accession>
<organism evidence="3 4">
    <name type="scientific">Chlorella vulgaris</name>
    <name type="common">Green alga</name>
    <dbReference type="NCBI Taxonomy" id="3077"/>
    <lineage>
        <taxon>Eukaryota</taxon>
        <taxon>Viridiplantae</taxon>
        <taxon>Chlorophyta</taxon>
        <taxon>core chlorophytes</taxon>
        <taxon>Trebouxiophyceae</taxon>
        <taxon>Chlorellales</taxon>
        <taxon>Chlorellaceae</taxon>
        <taxon>Chlorella clade</taxon>
        <taxon>Chlorella</taxon>
    </lineage>
</organism>
<reference evidence="3" key="2">
    <citation type="submission" date="2020-11" db="EMBL/GenBank/DDBJ databases">
        <authorList>
            <person name="Cecchin M."/>
            <person name="Marcolungo L."/>
            <person name="Rossato M."/>
            <person name="Girolomoni L."/>
            <person name="Cosentino E."/>
            <person name="Cuine S."/>
            <person name="Li-Beisson Y."/>
            <person name="Delledonne M."/>
            <person name="Ballottari M."/>
        </authorList>
    </citation>
    <scope>NUCLEOTIDE SEQUENCE</scope>
    <source>
        <strain evidence="3">211/11P</strain>
        <tissue evidence="3">Whole cell</tissue>
    </source>
</reference>
<dbReference type="InterPro" id="IPR042977">
    <property type="entry name" value="AtJ6-like"/>
</dbReference>
<dbReference type="Gene3D" id="1.10.287.110">
    <property type="entry name" value="DnaJ domain"/>
    <property type="match status" value="1"/>
</dbReference>
<dbReference type="PRINTS" id="PR00625">
    <property type="entry name" value="JDOMAIN"/>
</dbReference>
<dbReference type="PROSITE" id="PS00636">
    <property type="entry name" value="DNAJ_1"/>
    <property type="match status" value="1"/>
</dbReference>
<feature type="compositionally biased region" description="Low complexity" evidence="1">
    <location>
        <begin position="258"/>
        <end position="282"/>
    </location>
</feature>
<dbReference type="PANTHER" id="PTHR44916:SF1">
    <property type="entry name" value="CHAPERONE DNAJ-DOMAIN SUPERFAMILY PROTEIN-RELATED"/>
    <property type="match status" value="1"/>
</dbReference>
<keyword evidence="4" id="KW-1185">Reference proteome</keyword>
<dbReference type="AlphaFoldDB" id="A0A9D4Z1Y2"/>
<evidence type="ECO:0000313" key="3">
    <source>
        <dbReference type="EMBL" id="KAI3438127.1"/>
    </source>
</evidence>
<dbReference type="InterPro" id="IPR056453">
    <property type="entry name" value="HTH_DNAJC9"/>
</dbReference>
<dbReference type="EMBL" id="SIDB01000001">
    <property type="protein sequence ID" value="KAI3438127.1"/>
    <property type="molecule type" value="Genomic_DNA"/>
</dbReference>
<dbReference type="Proteomes" id="UP001055712">
    <property type="component" value="Unassembled WGS sequence"/>
</dbReference>
<dbReference type="OrthoDB" id="445556at2759"/>
<comment type="caution">
    <text evidence="3">The sequence shown here is derived from an EMBL/GenBank/DDBJ whole genome shotgun (WGS) entry which is preliminary data.</text>
</comment>
<reference evidence="3" key="1">
    <citation type="journal article" date="2019" name="Plant J.">
        <title>Chlorella vulgaris genome assembly and annotation reveals the molecular basis for metabolic acclimation to high light conditions.</title>
        <authorList>
            <person name="Cecchin M."/>
            <person name="Marcolungo L."/>
            <person name="Rossato M."/>
            <person name="Girolomoni L."/>
            <person name="Cosentino E."/>
            <person name="Cuine S."/>
            <person name="Li-Beisson Y."/>
            <person name="Delledonne M."/>
            <person name="Ballottari M."/>
        </authorList>
    </citation>
    <scope>NUCLEOTIDE SEQUENCE</scope>
    <source>
        <strain evidence="3">211/11P</strain>
    </source>
</reference>
<feature type="compositionally biased region" description="Low complexity" evidence="1">
    <location>
        <begin position="184"/>
        <end position="194"/>
    </location>
</feature>
<dbReference type="PANTHER" id="PTHR44916">
    <property type="entry name" value="CHAPERONE DNAJ-DOMAIN SUPERFAMILY PROTEIN-RELATED"/>
    <property type="match status" value="1"/>
</dbReference>
<dbReference type="InterPro" id="IPR001623">
    <property type="entry name" value="DnaJ_domain"/>
</dbReference>
<dbReference type="SUPFAM" id="SSF46565">
    <property type="entry name" value="Chaperone J-domain"/>
    <property type="match status" value="1"/>
</dbReference>
<dbReference type="SMART" id="SM00271">
    <property type="entry name" value="DnaJ"/>
    <property type="match status" value="1"/>
</dbReference>
<evidence type="ECO:0000259" key="2">
    <source>
        <dbReference type="PROSITE" id="PS50076"/>
    </source>
</evidence>
<feature type="region of interest" description="Disordered" evidence="1">
    <location>
        <begin position="240"/>
        <end position="282"/>
    </location>
</feature>
<feature type="domain" description="J" evidence="2">
    <location>
        <begin position="8"/>
        <end position="73"/>
    </location>
</feature>